<sequence>MRAAALMLAAMMICTTGCGSSKKETSEGKGEGARKFEGTTLYMIAEQQTPTIALQSQLDDFEELTGIKVELQMAPYDDVVQKETLAFESKSGAYDIVASAYQFLGNMVENNYIQSIEPFMEDESLAIIPDYNADDIIDAMWDASGNWKGTMYGVPANSCIGFFAYRKDLFENEEEQASFKEKYGYDLEVPKDWDTYRDTAEFFTRAKGEKLAGETLDRDFYGVSMEGKRHGATTCEWMNYMWSFGGGIFDEEGNIAVNSDKCVESLEYFTDLTQYAPPGVTSKTWDEQTTELQQSIAAMAIIFNDNAPALEDPSASAVAGKMGYGAVPVGEAQAAHYGGWGYYIPTDSKNPEAAWVFMQWFNTPKVQKAIALEGGFINLQSVYDDEELNELPYWQASKDAYEISSTRPRIAEWNNMDNVLMLELSNTLAGKTTPKEALDHAASEFEKILDGKLPVTYQ</sequence>
<keyword evidence="3" id="KW-0732">Signal</keyword>
<evidence type="ECO:0000256" key="1">
    <source>
        <dbReference type="ARBA" id="ARBA00008520"/>
    </source>
</evidence>
<keyword evidence="2" id="KW-0813">Transport</keyword>
<dbReference type="CDD" id="cd13585">
    <property type="entry name" value="PBP2_TMBP_like"/>
    <property type="match status" value="1"/>
</dbReference>
<evidence type="ECO:0000256" key="3">
    <source>
        <dbReference type="ARBA" id="ARBA00022729"/>
    </source>
</evidence>
<name>A0A174D4V0_9FIRM</name>
<dbReference type="STRING" id="39482.ERS852491_01556"/>
<dbReference type="Pfam" id="PF01547">
    <property type="entry name" value="SBP_bac_1"/>
    <property type="match status" value="1"/>
</dbReference>
<dbReference type="InterPro" id="IPR006059">
    <property type="entry name" value="SBP"/>
</dbReference>
<dbReference type="AlphaFoldDB" id="A0A174D4V0"/>
<dbReference type="Proteomes" id="UP000095544">
    <property type="component" value="Unassembled WGS sequence"/>
</dbReference>
<gene>
    <name evidence="4" type="ORF">ERS852491_01556</name>
</gene>
<reference evidence="4 5" key="1">
    <citation type="submission" date="2015-09" db="EMBL/GenBank/DDBJ databases">
        <authorList>
            <consortium name="Pathogen Informatics"/>
        </authorList>
    </citation>
    <scope>NUCLEOTIDE SEQUENCE [LARGE SCALE GENOMIC DNA]</scope>
    <source>
        <strain evidence="4 5">2789STDY5834876</strain>
    </source>
</reference>
<evidence type="ECO:0000256" key="2">
    <source>
        <dbReference type="ARBA" id="ARBA00022448"/>
    </source>
</evidence>
<dbReference type="SUPFAM" id="SSF53850">
    <property type="entry name" value="Periplasmic binding protein-like II"/>
    <property type="match status" value="1"/>
</dbReference>
<organism evidence="4 5">
    <name type="scientific">Faecalicatena contorta</name>
    <dbReference type="NCBI Taxonomy" id="39482"/>
    <lineage>
        <taxon>Bacteria</taxon>
        <taxon>Bacillati</taxon>
        <taxon>Bacillota</taxon>
        <taxon>Clostridia</taxon>
        <taxon>Lachnospirales</taxon>
        <taxon>Lachnospiraceae</taxon>
        <taxon>Faecalicatena</taxon>
    </lineage>
</organism>
<evidence type="ECO:0000313" key="5">
    <source>
        <dbReference type="Proteomes" id="UP000095544"/>
    </source>
</evidence>
<dbReference type="PANTHER" id="PTHR43649">
    <property type="entry name" value="ARABINOSE-BINDING PROTEIN-RELATED"/>
    <property type="match status" value="1"/>
</dbReference>
<accession>A0A174D4V0</accession>
<comment type="similarity">
    <text evidence="1">Belongs to the bacterial solute-binding protein 1 family.</text>
</comment>
<dbReference type="PANTHER" id="PTHR43649:SF34">
    <property type="entry name" value="ABC TRANSPORTER PERIPLASMIC-BINDING PROTEIN YCJN-RELATED"/>
    <property type="match status" value="1"/>
</dbReference>
<evidence type="ECO:0000313" key="4">
    <source>
        <dbReference type="EMBL" id="CUO20473.1"/>
    </source>
</evidence>
<dbReference type="InterPro" id="IPR050490">
    <property type="entry name" value="Bact_solute-bd_prot1"/>
</dbReference>
<dbReference type="EMBL" id="CYZU01000011">
    <property type="protein sequence ID" value="CUO20473.1"/>
    <property type="molecule type" value="Genomic_DNA"/>
</dbReference>
<protein>
    <submittedName>
        <fullName evidence="4">Probable ABC transporter-binding protein DR_1438</fullName>
    </submittedName>
</protein>
<dbReference type="Gene3D" id="3.40.190.10">
    <property type="entry name" value="Periplasmic binding protein-like II"/>
    <property type="match status" value="2"/>
</dbReference>
<proteinExistence type="inferred from homology"/>